<proteinExistence type="predicted"/>
<dbReference type="Proteomes" id="UP000623129">
    <property type="component" value="Unassembled WGS sequence"/>
</dbReference>
<dbReference type="PANTHER" id="PTHR33127:SF20">
    <property type="entry name" value="F-BOX DOMAIN-CONTAINING PROTEIN"/>
    <property type="match status" value="1"/>
</dbReference>
<evidence type="ECO:0000313" key="2">
    <source>
        <dbReference type="EMBL" id="KAF3323109.1"/>
    </source>
</evidence>
<protein>
    <submittedName>
        <fullName evidence="2">F-box/kelch-repeat protein</fullName>
    </submittedName>
</protein>
<dbReference type="OrthoDB" id="1863935at2759"/>
<reference evidence="2" key="1">
    <citation type="submission" date="2020-01" db="EMBL/GenBank/DDBJ databases">
        <title>Genome sequence of Kobresia littledalei, the first chromosome-level genome in the family Cyperaceae.</title>
        <authorList>
            <person name="Qu G."/>
        </authorList>
    </citation>
    <scope>NUCLEOTIDE SEQUENCE</scope>
    <source>
        <strain evidence="2">C.B.Clarke</strain>
        <tissue evidence="2">Leaf</tissue>
    </source>
</reference>
<sequence length="595" mass="65955">MNVDSSMAKEHESWEDRSRIFYSSEVSSAQAADAPYPHGLTPEALIALGQEGSQVLVYSGSRRMMFHGSKAIEGNSATRCLVHPACSESTPIGEVVLGSPVAPSVDESDDTDIFADVDPDYHMLIVHQELCTMRFWRPTEDMVLIIKGVIARCLRTNGIFAEFFPRANLKRKQLLEKEGGSCKRPNVKLPSTINNSSLIVIKKVSGTVMCPSNCRPNPTLSIELMMKRAREKDESCAMAVVFVEWKLSTPKLSPLPLVPSLHSDLPWFYLANPGTSQGNHIFGNITARQSFLVANSGLQSSSRLMYSKDGWLLLRGQEPLYVGRGSPRSPRHPVFLLNPITGARIDLPSFRDSLWRAAFFTTTQGTPRVVVYVCVMGSIVRVYMVRPGGAYWEEHPYVLRHGEIGTIKKTLLCGGSVYFFFTSHTLIFKLADLSWHLLTGGSLKHGLVYYEPVEVEGKVVVVGHPEYFTNPLLGWGSVPFFRMEISGDEFNWLEITGSDAEFDGCIWFIHRRQSFCVKTAGSGQKICWFAPRGLCAPGFGTAYALHCLNLTTRAHCKLTADSVFSSQHAWVDLSCPSDPSLLDRGITGDDLLPGF</sequence>
<organism evidence="2 3">
    <name type="scientific">Carex littledalei</name>
    <dbReference type="NCBI Taxonomy" id="544730"/>
    <lineage>
        <taxon>Eukaryota</taxon>
        <taxon>Viridiplantae</taxon>
        <taxon>Streptophyta</taxon>
        <taxon>Embryophyta</taxon>
        <taxon>Tracheophyta</taxon>
        <taxon>Spermatophyta</taxon>
        <taxon>Magnoliopsida</taxon>
        <taxon>Liliopsida</taxon>
        <taxon>Poales</taxon>
        <taxon>Cyperaceae</taxon>
        <taxon>Cyperoideae</taxon>
        <taxon>Cariceae</taxon>
        <taxon>Carex</taxon>
        <taxon>Carex subgen. Euthyceras</taxon>
    </lineage>
</organism>
<dbReference type="Pfam" id="PF03478">
    <property type="entry name" value="Beta-prop_KIB1-4"/>
    <property type="match status" value="1"/>
</dbReference>
<name>A0A833QI44_9POAL</name>
<accession>A0A833QI44</accession>
<gene>
    <name evidence="2" type="ORF">FCM35_KLT13098</name>
</gene>
<dbReference type="AlphaFoldDB" id="A0A833QI44"/>
<keyword evidence="3" id="KW-1185">Reference proteome</keyword>
<dbReference type="InterPro" id="IPR005174">
    <property type="entry name" value="KIB1-4_b-propeller"/>
</dbReference>
<evidence type="ECO:0000259" key="1">
    <source>
        <dbReference type="Pfam" id="PF03478"/>
    </source>
</evidence>
<comment type="caution">
    <text evidence="2">The sequence shown here is derived from an EMBL/GenBank/DDBJ whole genome shotgun (WGS) entry which is preliminary data.</text>
</comment>
<feature type="domain" description="KIB1-4 beta-propeller" evidence="1">
    <location>
        <begin position="300"/>
        <end position="519"/>
    </location>
</feature>
<evidence type="ECO:0000313" key="3">
    <source>
        <dbReference type="Proteomes" id="UP000623129"/>
    </source>
</evidence>
<dbReference type="EMBL" id="SWLB01000024">
    <property type="protein sequence ID" value="KAF3323109.1"/>
    <property type="molecule type" value="Genomic_DNA"/>
</dbReference>
<dbReference type="PANTHER" id="PTHR33127">
    <property type="entry name" value="TRANSMEMBRANE PROTEIN"/>
    <property type="match status" value="1"/>
</dbReference>